<feature type="domain" description="Transcription regulator TrmB N-terminal" evidence="1">
    <location>
        <begin position="12"/>
        <end position="75"/>
    </location>
</feature>
<reference evidence="2 3" key="1">
    <citation type="journal article" date="2016" name="Nat. Commun.">
        <title>Thousands of microbial genomes shed light on interconnected biogeochemical processes in an aquifer system.</title>
        <authorList>
            <person name="Anantharaman K."/>
            <person name="Brown C.T."/>
            <person name="Hug L.A."/>
            <person name="Sharon I."/>
            <person name="Castelle C.J."/>
            <person name="Probst A.J."/>
            <person name="Thomas B.C."/>
            <person name="Singh A."/>
            <person name="Wilkins M.J."/>
            <person name="Karaoz U."/>
            <person name="Brodie E.L."/>
            <person name="Williams K.H."/>
            <person name="Hubbard S.S."/>
            <person name="Banfield J.F."/>
        </authorList>
    </citation>
    <scope>NUCLEOTIDE SEQUENCE [LARGE SCALE GENOMIC DNA]</scope>
</reference>
<dbReference type="PANTHER" id="PTHR34293:SF1">
    <property type="entry name" value="HTH-TYPE TRANSCRIPTIONAL REGULATOR TRMBL2"/>
    <property type="match status" value="1"/>
</dbReference>
<dbReference type="AlphaFoldDB" id="A0A1F7W7J0"/>
<dbReference type="InterPro" id="IPR036390">
    <property type="entry name" value="WH_DNA-bd_sf"/>
</dbReference>
<dbReference type="PANTHER" id="PTHR34293">
    <property type="entry name" value="HTH-TYPE TRANSCRIPTIONAL REGULATOR TRMBL2"/>
    <property type="match status" value="1"/>
</dbReference>
<dbReference type="Pfam" id="PF01978">
    <property type="entry name" value="TrmB"/>
    <property type="match status" value="1"/>
</dbReference>
<proteinExistence type="predicted"/>
<evidence type="ECO:0000313" key="3">
    <source>
        <dbReference type="Proteomes" id="UP000176501"/>
    </source>
</evidence>
<comment type="caution">
    <text evidence="2">The sequence shown here is derived from an EMBL/GenBank/DDBJ whole genome shotgun (WGS) entry which is preliminary data.</text>
</comment>
<evidence type="ECO:0000313" key="2">
    <source>
        <dbReference type="EMBL" id="OGL98761.1"/>
    </source>
</evidence>
<dbReference type="InterPro" id="IPR036388">
    <property type="entry name" value="WH-like_DNA-bd_sf"/>
</dbReference>
<dbReference type="EMBL" id="MGFE01000016">
    <property type="protein sequence ID" value="OGL98761.1"/>
    <property type="molecule type" value="Genomic_DNA"/>
</dbReference>
<evidence type="ECO:0000259" key="1">
    <source>
        <dbReference type="Pfam" id="PF01978"/>
    </source>
</evidence>
<dbReference type="InterPro" id="IPR051797">
    <property type="entry name" value="TrmB-like"/>
</dbReference>
<dbReference type="InterPro" id="IPR002831">
    <property type="entry name" value="Tscrpt_reg_TrmB_N"/>
</dbReference>
<gene>
    <name evidence="2" type="ORF">A2304_01110</name>
</gene>
<protein>
    <recommendedName>
        <fullName evidence="1">Transcription regulator TrmB N-terminal domain-containing protein</fullName>
    </recommendedName>
</protein>
<dbReference type="Proteomes" id="UP000176501">
    <property type="component" value="Unassembled WGS sequence"/>
</dbReference>
<name>A0A1F7W7J0_9BACT</name>
<dbReference type="SUPFAM" id="SSF46785">
    <property type="entry name" value="Winged helix' DNA-binding domain"/>
    <property type="match status" value="1"/>
</dbReference>
<dbReference type="Gene3D" id="1.10.10.10">
    <property type="entry name" value="Winged helix-like DNA-binding domain superfamily/Winged helix DNA-binding domain"/>
    <property type="match status" value="1"/>
</dbReference>
<accession>A0A1F7W7J0</accession>
<organism evidence="2 3">
    <name type="scientific">Candidatus Uhrbacteria bacterium RIFOXYB2_FULL_57_15</name>
    <dbReference type="NCBI Taxonomy" id="1802422"/>
    <lineage>
        <taxon>Bacteria</taxon>
        <taxon>Candidatus Uhriibacteriota</taxon>
    </lineage>
</organism>
<sequence length="253" mass="28164">MKNKDILSPEVLELLGLARKDLDVYQALLRLGSAPLRRIAEEANLNRGTTYDALKRLLDAGIASYVDAKTHRYFTAEDPHKLRGLATRREVAMREAALDLDGMIPGLDALRGESSYRPAVRYYEGDAGVHDILEDMIDVTERSETKTYRVYSTAAIRDRKDAAWPTFSKERVKRGVRVRAIAVGKGGTLAGLDERRWLSQGESAPTYIAIYPGKTAYISMDANKRLFGVIIEDASIAATQELIFDALWKTLAA</sequence>